<protein>
    <submittedName>
        <fullName evidence="2">Very-short-patch-repair endonuclease</fullName>
    </submittedName>
</protein>
<keyword evidence="2" id="KW-0255">Endonuclease</keyword>
<evidence type="ECO:0000313" key="2">
    <source>
        <dbReference type="EMBL" id="PJJ75643.1"/>
    </source>
</evidence>
<evidence type="ECO:0000259" key="1">
    <source>
        <dbReference type="Pfam" id="PF04480"/>
    </source>
</evidence>
<dbReference type="RefSeq" id="WP_100315355.1">
    <property type="nucleotide sequence ID" value="NZ_PGFG01000001.1"/>
</dbReference>
<gene>
    <name evidence="2" type="ORF">BXY57_1224</name>
</gene>
<feature type="domain" description="DUF559" evidence="1">
    <location>
        <begin position="5"/>
        <end position="118"/>
    </location>
</feature>
<keyword evidence="3" id="KW-1185">Reference proteome</keyword>
<dbReference type="PANTHER" id="PTHR38590">
    <property type="entry name" value="BLL0828 PROTEIN"/>
    <property type="match status" value="1"/>
</dbReference>
<dbReference type="Proteomes" id="UP000230000">
    <property type="component" value="Unassembled WGS sequence"/>
</dbReference>
<dbReference type="CDD" id="cd01038">
    <property type="entry name" value="Endonuclease_DUF559"/>
    <property type="match status" value="1"/>
</dbReference>
<keyword evidence="2" id="KW-0540">Nuclease</keyword>
<name>A0A2M9CUS6_9BACT</name>
<proteinExistence type="predicted"/>
<evidence type="ECO:0000313" key="3">
    <source>
        <dbReference type="Proteomes" id="UP000230000"/>
    </source>
</evidence>
<dbReference type="InterPro" id="IPR007569">
    <property type="entry name" value="DUF559"/>
</dbReference>
<dbReference type="SUPFAM" id="SSF52980">
    <property type="entry name" value="Restriction endonuclease-like"/>
    <property type="match status" value="1"/>
</dbReference>
<dbReference type="Pfam" id="PF04480">
    <property type="entry name" value="DUF559"/>
    <property type="match status" value="1"/>
</dbReference>
<dbReference type="AlphaFoldDB" id="A0A2M9CUS6"/>
<dbReference type="GO" id="GO:0004519">
    <property type="term" value="F:endonuclease activity"/>
    <property type="evidence" value="ECO:0007669"/>
    <property type="project" value="UniProtKB-KW"/>
</dbReference>
<dbReference type="EMBL" id="PGFG01000001">
    <property type="protein sequence ID" value="PJJ75643.1"/>
    <property type="molecule type" value="Genomic_DNA"/>
</dbReference>
<dbReference type="Gene3D" id="3.40.960.10">
    <property type="entry name" value="VSR Endonuclease"/>
    <property type="match status" value="1"/>
</dbReference>
<sequence length="119" mass="14525">MNKSKITLLARELRKKQTPEEKLLWEELRNRRLNGLKFLRQHPMIYENDPHKGLLFFIADFYCAEKRLVIELDGKIHDFQKEYDANRDFILKQLNLRILRIKNEELKDMNKVKRKILNC</sequence>
<accession>A0A2M9CUS6</accession>
<keyword evidence="2" id="KW-0378">Hydrolase</keyword>
<reference evidence="2 3" key="1">
    <citation type="submission" date="2017-11" db="EMBL/GenBank/DDBJ databases">
        <title>Genomic Encyclopedia of Archaeal and Bacterial Type Strains, Phase II (KMG-II): From Individual Species to Whole Genera.</title>
        <authorList>
            <person name="Goeker M."/>
        </authorList>
    </citation>
    <scope>NUCLEOTIDE SEQUENCE [LARGE SCALE GENOMIC DNA]</scope>
    <source>
        <strain evidence="2 3">DSM 27268</strain>
    </source>
</reference>
<comment type="caution">
    <text evidence="2">The sequence shown here is derived from an EMBL/GenBank/DDBJ whole genome shotgun (WGS) entry which is preliminary data.</text>
</comment>
<dbReference type="OrthoDB" id="9798754at2"/>
<dbReference type="InterPro" id="IPR047216">
    <property type="entry name" value="Endonuclease_DUF559_bact"/>
</dbReference>
<dbReference type="PANTHER" id="PTHR38590:SF1">
    <property type="entry name" value="BLL0828 PROTEIN"/>
    <property type="match status" value="1"/>
</dbReference>
<dbReference type="InterPro" id="IPR011335">
    <property type="entry name" value="Restrct_endonuc-II-like"/>
</dbReference>
<organism evidence="2 3">
    <name type="scientific">Thermoflavifilum aggregans</name>
    <dbReference type="NCBI Taxonomy" id="454188"/>
    <lineage>
        <taxon>Bacteria</taxon>
        <taxon>Pseudomonadati</taxon>
        <taxon>Bacteroidota</taxon>
        <taxon>Chitinophagia</taxon>
        <taxon>Chitinophagales</taxon>
        <taxon>Chitinophagaceae</taxon>
        <taxon>Thermoflavifilum</taxon>
    </lineage>
</organism>